<dbReference type="Gene3D" id="1.10.510.10">
    <property type="entry name" value="Transferase(Phosphotransferase) domain 1"/>
    <property type="match status" value="1"/>
</dbReference>
<accession>A0AA38Q396</accession>
<dbReference type="AlphaFoldDB" id="A0AA38Q396"/>
<dbReference type="Proteomes" id="UP001163850">
    <property type="component" value="Unassembled WGS sequence"/>
</dbReference>
<protein>
    <recommendedName>
        <fullName evidence="2">Fungal-type protein kinase domain-containing protein</fullName>
    </recommendedName>
</protein>
<evidence type="ECO:0000313" key="3">
    <source>
        <dbReference type="EMBL" id="KAJ3986629.1"/>
    </source>
</evidence>
<dbReference type="EMBL" id="MU801937">
    <property type="protein sequence ID" value="KAJ3986629.1"/>
    <property type="molecule type" value="Genomic_DNA"/>
</dbReference>
<feature type="compositionally biased region" description="Basic and acidic residues" evidence="1">
    <location>
        <begin position="120"/>
        <end position="131"/>
    </location>
</feature>
<reference evidence="3" key="1">
    <citation type="submission" date="2022-08" db="EMBL/GenBank/DDBJ databases">
        <authorList>
            <consortium name="DOE Joint Genome Institute"/>
            <person name="Min B."/>
            <person name="Riley R."/>
            <person name="Sierra-Patev S."/>
            <person name="Naranjo-Ortiz M."/>
            <person name="Looney B."/>
            <person name="Konkel Z."/>
            <person name="Slot J.C."/>
            <person name="Sakamoto Y."/>
            <person name="Steenwyk J.L."/>
            <person name="Rokas A."/>
            <person name="Carro J."/>
            <person name="Camarero S."/>
            <person name="Ferreira P."/>
            <person name="Molpeceres G."/>
            <person name="Ruiz-Duenas F.J."/>
            <person name="Serrano A."/>
            <person name="Henrissat B."/>
            <person name="Drula E."/>
            <person name="Hughes K.W."/>
            <person name="Mata J.L."/>
            <person name="Ishikawa N.K."/>
            <person name="Vargas-Isla R."/>
            <person name="Ushijima S."/>
            <person name="Smith C.A."/>
            <person name="Ahrendt S."/>
            <person name="Andreopoulos W."/>
            <person name="He G."/>
            <person name="Labutti K."/>
            <person name="Lipzen A."/>
            <person name="Ng V."/>
            <person name="Sandor L."/>
            <person name="Barry K."/>
            <person name="Martinez A.T."/>
            <person name="Xiao Y."/>
            <person name="Gibbons J.G."/>
            <person name="Terashima K."/>
            <person name="Hibbett D.S."/>
            <person name="Grigoriev I.V."/>
        </authorList>
    </citation>
    <scope>NUCLEOTIDE SEQUENCE</scope>
    <source>
        <strain evidence="3">TFB7829</strain>
    </source>
</reference>
<organism evidence="3 4">
    <name type="scientific">Lentinula detonsa</name>
    <dbReference type="NCBI Taxonomy" id="2804962"/>
    <lineage>
        <taxon>Eukaryota</taxon>
        <taxon>Fungi</taxon>
        <taxon>Dikarya</taxon>
        <taxon>Basidiomycota</taxon>
        <taxon>Agaricomycotina</taxon>
        <taxon>Agaricomycetes</taxon>
        <taxon>Agaricomycetidae</taxon>
        <taxon>Agaricales</taxon>
        <taxon>Marasmiineae</taxon>
        <taxon>Omphalotaceae</taxon>
        <taxon>Lentinula</taxon>
    </lineage>
</organism>
<proteinExistence type="predicted"/>
<sequence length="650" mass="74812">MIPEISLQDYLNHIWPPLPQSLGGQADNILEILDDNGTIDITSDRWVAFPVDPAQATDQEGAVFQGLTTIFNAVIAAAQQIDSSLEQTFGFIVNGNVDMYSDRGVSSQPDGFNKIYMKTQEKDQSEQREEGTGDVVKQNAGGKPPQNERYHVYDLANLHQFKLGDVEKDENDDFAKLVHDMEQILALDPCRRFTFGTTIGNCTNRLWFLSRATLLRTKPFDFMKDRRQLVRIFLSLAFSSHRMGWDSTITFSHVDSFGQRQYLIKIKDQSYTTVDVLSDTAADSPLGRATRVWRVKDSSAKIRVLKDVWLESDRLEEHKIREAILADAKALNEEDGYDAQLDKRMLRPMAYWRVPVVSRSGTAAVDQVFENYNQQQVSPHHRYHYRIVFEQCATTIHEIIAFSALYVLHSAGWVHRDISSGNVYEFDHDHTGFIGDFEYDTRTYGTPFFMAAETLVHGYLFTPGNRKLKHKQIDFDLVKKRVSKTRVAVPIIPFARNPLHDLESVWWIIVYVLFFNDDDSKNSNDPMRRQTPMHELFHGRLDVSERGVFLRDFNRLPDAQSYLSPSFGPAMEIFTELADVLTTAYTHSEKKYPAGIDDQYFMVHNDFLDPLLSEEYMDSLRHYFDPTSKVERTAKRSRIPMSQGLNGYKR</sequence>
<evidence type="ECO:0000259" key="2">
    <source>
        <dbReference type="Pfam" id="PF17667"/>
    </source>
</evidence>
<dbReference type="SUPFAM" id="SSF56112">
    <property type="entry name" value="Protein kinase-like (PK-like)"/>
    <property type="match status" value="1"/>
</dbReference>
<dbReference type="Pfam" id="PF17667">
    <property type="entry name" value="Pkinase_fungal"/>
    <property type="match status" value="1"/>
</dbReference>
<feature type="region of interest" description="Disordered" evidence="1">
    <location>
        <begin position="120"/>
        <end position="146"/>
    </location>
</feature>
<feature type="domain" description="Fungal-type protein kinase" evidence="2">
    <location>
        <begin position="143"/>
        <end position="512"/>
    </location>
</feature>
<feature type="non-terminal residue" evidence="3">
    <location>
        <position position="650"/>
    </location>
</feature>
<dbReference type="InterPro" id="IPR011009">
    <property type="entry name" value="Kinase-like_dom_sf"/>
</dbReference>
<evidence type="ECO:0000256" key="1">
    <source>
        <dbReference type="SAM" id="MobiDB-lite"/>
    </source>
</evidence>
<name>A0AA38Q396_9AGAR</name>
<comment type="caution">
    <text evidence="3">The sequence shown here is derived from an EMBL/GenBank/DDBJ whole genome shotgun (WGS) entry which is preliminary data.</text>
</comment>
<dbReference type="InterPro" id="IPR040976">
    <property type="entry name" value="Pkinase_fungal"/>
</dbReference>
<gene>
    <name evidence="3" type="ORF">F5890DRAFT_1502618</name>
</gene>
<evidence type="ECO:0000313" key="4">
    <source>
        <dbReference type="Proteomes" id="UP001163850"/>
    </source>
</evidence>